<accession>A0ABT2TGZ4</accession>
<dbReference type="RefSeq" id="WP_158424229.1">
    <property type="nucleotide sequence ID" value="NZ_JAOQJQ010000001.1"/>
</dbReference>
<keyword evidence="3" id="KW-1133">Transmembrane helix</keyword>
<keyword evidence="3" id="KW-0812">Transmembrane</keyword>
<keyword evidence="3" id="KW-0472">Membrane</keyword>
<keyword evidence="2" id="KW-0175">Coiled coil</keyword>
<dbReference type="Pfam" id="PF04203">
    <property type="entry name" value="Sortase"/>
    <property type="match status" value="1"/>
</dbReference>
<dbReference type="InterPro" id="IPR042002">
    <property type="entry name" value="Sortase_C"/>
</dbReference>
<sequence length="309" mass="35110">MRQAEREDRRPAMKKPVRTLISILIIAAGAGFVSYPFISNYLYENQQDHEIQIYNRQNQELSGNKREQEKEQAQAYNKALLESRVILSDPFDPEAFAKEEEESYESLLNLEGTGIMGYLEIPVLKLNLGIYHGTGARSLEAGAGHLENSSLPVGGKGTHAVLSAHTGLPGKKLFTDLELMKEGDVFFVHVLDDTLAYEVDQIKVVEPENVSDLIIQAEQDYVTLVTCTPYGVNSHRLLVRGSRIPYEEAKEVSEDLVKREGSQWMRQYVWGIMAGAALLFVILISYQVYCRRRNRKFKKRKKAGQRRSR</sequence>
<protein>
    <submittedName>
        <fullName evidence="4">Class C sortase</fullName>
    </submittedName>
</protein>
<proteinExistence type="predicted"/>
<dbReference type="NCBIfam" id="NF033745">
    <property type="entry name" value="class_C_sortase"/>
    <property type="match status" value="1"/>
</dbReference>
<dbReference type="Gene3D" id="2.40.260.10">
    <property type="entry name" value="Sortase"/>
    <property type="match status" value="1"/>
</dbReference>
<dbReference type="InterPro" id="IPR005754">
    <property type="entry name" value="Sortase"/>
</dbReference>
<keyword evidence="5" id="KW-1185">Reference proteome</keyword>
<feature type="transmembrane region" description="Helical" evidence="3">
    <location>
        <begin position="268"/>
        <end position="289"/>
    </location>
</feature>
<feature type="transmembrane region" description="Helical" evidence="3">
    <location>
        <begin position="20"/>
        <end position="38"/>
    </location>
</feature>
<dbReference type="NCBIfam" id="TIGR01076">
    <property type="entry name" value="sortase_fam"/>
    <property type="match status" value="1"/>
</dbReference>
<comment type="caution">
    <text evidence="4">The sequence shown here is derived from an EMBL/GenBank/DDBJ whole genome shotgun (WGS) entry which is preliminary data.</text>
</comment>
<dbReference type="SUPFAM" id="SSF63817">
    <property type="entry name" value="Sortase"/>
    <property type="match status" value="1"/>
</dbReference>
<dbReference type="EMBL" id="JAOQJQ010000001">
    <property type="protein sequence ID" value="MCU6761430.1"/>
    <property type="molecule type" value="Genomic_DNA"/>
</dbReference>
<evidence type="ECO:0000256" key="1">
    <source>
        <dbReference type="ARBA" id="ARBA00022801"/>
    </source>
</evidence>
<evidence type="ECO:0000256" key="3">
    <source>
        <dbReference type="SAM" id="Phobius"/>
    </source>
</evidence>
<evidence type="ECO:0000313" key="4">
    <source>
        <dbReference type="EMBL" id="MCU6761430.1"/>
    </source>
</evidence>
<evidence type="ECO:0000313" key="5">
    <source>
        <dbReference type="Proteomes" id="UP001652442"/>
    </source>
</evidence>
<name>A0ABT2TGZ4_9FIRM</name>
<reference evidence="4 5" key="1">
    <citation type="journal article" date="2021" name="ISME Commun">
        <title>Automated analysis of genomic sequences facilitates high-throughput and comprehensive description of bacteria.</title>
        <authorList>
            <person name="Hitch T.C.A."/>
        </authorList>
    </citation>
    <scope>NUCLEOTIDE SEQUENCE [LARGE SCALE GENOMIC DNA]</scope>
    <source>
        <strain evidence="4 5">Sanger_109</strain>
    </source>
</reference>
<dbReference type="InterPro" id="IPR023365">
    <property type="entry name" value="Sortase_dom-sf"/>
</dbReference>
<organism evidence="4 5">
    <name type="scientific">Brotonthovivens ammoniilytica</name>
    <dbReference type="NCBI Taxonomy" id="2981725"/>
    <lineage>
        <taxon>Bacteria</taxon>
        <taxon>Bacillati</taxon>
        <taxon>Bacillota</taxon>
        <taxon>Clostridia</taxon>
        <taxon>Lachnospirales</taxon>
        <taxon>Lachnospiraceae</taxon>
        <taxon>Brotonthovivens</taxon>
    </lineage>
</organism>
<gene>
    <name evidence="4" type="ORF">OCV88_03625</name>
</gene>
<evidence type="ECO:0000256" key="2">
    <source>
        <dbReference type="SAM" id="Coils"/>
    </source>
</evidence>
<dbReference type="Proteomes" id="UP001652442">
    <property type="component" value="Unassembled WGS sequence"/>
</dbReference>
<keyword evidence="1" id="KW-0378">Hydrolase</keyword>
<feature type="coiled-coil region" evidence="2">
    <location>
        <begin position="51"/>
        <end position="78"/>
    </location>
</feature>
<dbReference type="CDD" id="cd05827">
    <property type="entry name" value="Sortase_C"/>
    <property type="match status" value="1"/>
</dbReference>